<dbReference type="Pfam" id="PF00990">
    <property type="entry name" value="GGDEF"/>
    <property type="match status" value="1"/>
</dbReference>
<reference evidence="4 5" key="1">
    <citation type="submission" date="2019-01" db="EMBL/GenBank/DDBJ databases">
        <authorList>
            <person name="Chen W.-M."/>
        </authorList>
    </citation>
    <scope>NUCLEOTIDE SEQUENCE [LARGE SCALE GENOMIC DNA]</scope>
    <source>
        <strain evidence="4 5">CCP-7</strain>
    </source>
</reference>
<gene>
    <name evidence="4" type="ORF">EOD43_11085</name>
</gene>
<dbReference type="CDD" id="cd01949">
    <property type="entry name" value="GGDEF"/>
    <property type="match status" value="1"/>
</dbReference>
<evidence type="ECO:0000313" key="4">
    <source>
        <dbReference type="EMBL" id="RVT94356.1"/>
    </source>
</evidence>
<dbReference type="PANTHER" id="PTHR45138:SF9">
    <property type="entry name" value="DIGUANYLATE CYCLASE DGCM-RELATED"/>
    <property type="match status" value="1"/>
</dbReference>
<dbReference type="InterPro" id="IPR000160">
    <property type="entry name" value="GGDEF_dom"/>
</dbReference>
<dbReference type="InterPro" id="IPR029787">
    <property type="entry name" value="Nucleotide_cyclase"/>
</dbReference>
<keyword evidence="5" id="KW-1185">Reference proteome</keyword>
<dbReference type="EMBL" id="SACN01000001">
    <property type="protein sequence ID" value="RVT94356.1"/>
    <property type="molecule type" value="Genomic_DNA"/>
</dbReference>
<dbReference type="SUPFAM" id="SSF55073">
    <property type="entry name" value="Nucleotide cyclase"/>
    <property type="match status" value="1"/>
</dbReference>
<comment type="catalytic activity">
    <reaction evidence="2">
        <text>2 GTP = 3',3'-c-di-GMP + 2 diphosphate</text>
        <dbReference type="Rhea" id="RHEA:24898"/>
        <dbReference type="ChEBI" id="CHEBI:33019"/>
        <dbReference type="ChEBI" id="CHEBI:37565"/>
        <dbReference type="ChEBI" id="CHEBI:58805"/>
        <dbReference type="EC" id="2.7.7.65"/>
    </reaction>
</comment>
<dbReference type="OrthoDB" id="384661at2"/>
<protein>
    <recommendedName>
        <fullName evidence="1">diguanylate cyclase</fullName>
        <ecNumber evidence="1">2.7.7.65</ecNumber>
    </recommendedName>
</protein>
<evidence type="ECO:0000256" key="2">
    <source>
        <dbReference type="ARBA" id="ARBA00034247"/>
    </source>
</evidence>
<accession>A0A437M9R2</accession>
<dbReference type="Proteomes" id="UP000282971">
    <property type="component" value="Unassembled WGS sequence"/>
</dbReference>
<evidence type="ECO:0000313" key="5">
    <source>
        <dbReference type="Proteomes" id="UP000282971"/>
    </source>
</evidence>
<dbReference type="SMART" id="SM00267">
    <property type="entry name" value="GGDEF"/>
    <property type="match status" value="1"/>
</dbReference>
<feature type="domain" description="GGDEF" evidence="3">
    <location>
        <begin position="74"/>
        <end position="202"/>
    </location>
</feature>
<dbReference type="InterPro" id="IPR043128">
    <property type="entry name" value="Rev_trsase/Diguanyl_cyclase"/>
</dbReference>
<dbReference type="GO" id="GO:0052621">
    <property type="term" value="F:diguanylate cyclase activity"/>
    <property type="evidence" value="ECO:0007669"/>
    <property type="project" value="UniProtKB-EC"/>
</dbReference>
<dbReference type="Gene3D" id="3.30.70.270">
    <property type="match status" value="1"/>
</dbReference>
<dbReference type="PANTHER" id="PTHR45138">
    <property type="entry name" value="REGULATORY COMPONENTS OF SENSORY TRANSDUCTION SYSTEM"/>
    <property type="match status" value="1"/>
</dbReference>
<organism evidence="4 5">
    <name type="scientific">Sphingomonas crocodyli</name>
    <dbReference type="NCBI Taxonomy" id="1979270"/>
    <lineage>
        <taxon>Bacteria</taxon>
        <taxon>Pseudomonadati</taxon>
        <taxon>Pseudomonadota</taxon>
        <taxon>Alphaproteobacteria</taxon>
        <taxon>Sphingomonadales</taxon>
        <taxon>Sphingomonadaceae</taxon>
        <taxon>Sphingomonas</taxon>
    </lineage>
</organism>
<sequence length="202" mass="21520">MIVISLWYPQSSALLPRIPMLSDQLLLGILNLSLLAIPAERARERLQAAASRDPLTGAWNRDGLARFGADLVGPGAAVLAIDVDHFKAINDDHGHGSGDDVLVAVADTANSLVAPQKGAVFRIGGDEFLAILPRCDAAKSRQIADRLRRFDQGDGLPDCTLSIGIALVETPTLDVEAAIRSADDALYRAKALGRDRIHLVTA</sequence>
<dbReference type="RefSeq" id="WP_127743772.1">
    <property type="nucleotide sequence ID" value="NZ_SACN01000001.1"/>
</dbReference>
<name>A0A437M9R2_9SPHN</name>
<evidence type="ECO:0000256" key="1">
    <source>
        <dbReference type="ARBA" id="ARBA00012528"/>
    </source>
</evidence>
<evidence type="ECO:0000259" key="3">
    <source>
        <dbReference type="PROSITE" id="PS50887"/>
    </source>
</evidence>
<dbReference type="EC" id="2.7.7.65" evidence="1"/>
<dbReference type="NCBIfam" id="TIGR00254">
    <property type="entry name" value="GGDEF"/>
    <property type="match status" value="1"/>
</dbReference>
<dbReference type="GO" id="GO:0043709">
    <property type="term" value="P:cell adhesion involved in single-species biofilm formation"/>
    <property type="evidence" value="ECO:0007669"/>
    <property type="project" value="TreeGrafter"/>
</dbReference>
<proteinExistence type="predicted"/>
<dbReference type="GO" id="GO:0005886">
    <property type="term" value="C:plasma membrane"/>
    <property type="evidence" value="ECO:0007669"/>
    <property type="project" value="TreeGrafter"/>
</dbReference>
<comment type="caution">
    <text evidence="4">The sequence shown here is derived from an EMBL/GenBank/DDBJ whole genome shotgun (WGS) entry which is preliminary data.</text>
</comment>
<dbReference type="PROSITE" id="PS50887">
    <property type="entry name" value="GGDEF"/>
    <property type="match status" value="1"/>
</dbReference>
<dbReference type="AlphaFoldDB" id="A0A437M9R2"/>
<dbReference type="GO" id="GO:1902201">
    <property type="term" value="P:negative regulation of bacterial-type flagellum-dependent cell motility"/>
    <property type="evidence" value="ECO:0007669"/>
    <property type="project" value="TreeGrafter"/>
</dbReference>
<dbReference type="InterPro" id="IPR050469">
    <property type="entry name" value="Diguanylate_Cyclase"/>
</dbReference>